<dbReference type="EMBL" id="CATQJA010002665">
    <property type="protein sequence ID" value="CAJ0583903.1"/>
    <property type="molecule type" value="Genomic_DNA"/>
</dbReference>
<evidence type="ECO:0000256" key="1">
    <source>
        <dbReference type="ARBA" id="ARBA00004123"/>
    </source>
</evidence>
<dbReference type="Proteomes" id="UP001177023">
    <property type="component" value="Unassembled WGS sequence"/>
</dbReference>
<dbReference type="CDD" id="cd00130">
    <property type="entry name" value="PAS"/>
    <property type="match status" value="1"/>
</dbReference>
<reference evidence="7" key="1">
    <citation type="submission" date="2023-06" db="EMBL/GenBank/DDBJ databases">
        <authorList>
            <person name="Delattre M."/>
        </authorList>
    </citation>
    <scope>NUCLEOTIDE SEQUENCE</scope>
    <source>
        <strain evidence="7">AF72</strain>
    </source>
</reference>
<sequence>MGSSWFWGADGDILYVSETISVYMGLSQVELTGMPFKDYVHPDDYALYQWALAASKLDYQPTGLSLRVVVRMELRATKNCVFVHLFPIPQLVLSTVTFPSYSMYLCLQVDFRILHISTVLEQLIVPSMLAEIGVKDTTFTTMYILTTWKL</sequence>
<gene>
    <name evidence="7" type="ORF">MSPICULIGERA_LOCUS21971</name>
</gene>
<name>A0AA36DCV6_9BILA</name>
<comment type="subcellular location">
    <subcellularLocation>
        <location evidence="1">Nucleus</location>
    </subcellularLocation>
</comment>
<evidence type="ECO:0000256" key="4">
    <source>
        <dbReference type="ARBA" id="ARBA00023163"/>
    </source>
</evidence>
<dbReference type="Pfam" id="PF00989">
    <property type="entry name" value="PAS"/>
    <property type="match status" value="1"/>
</dbReference>
<evidence type="ECO:0000313" key="7">
    <source>
        <dbReference type="EMBL" id="CAJ0583903.1"/>
    </source>
</evidence>
<accession>A0AA36DCV6</accession>
<keyword evidence="3" id="KW-0805">Transcription regulation</keyword>
<dbReference type="PROSITE" id="PS50112">
    <property type="entry name" value="PAS"/>
    <property type="match status" value="1"/>
</dbReference>
<dbReference type="GO" id="GO:0010557">
    <property type="term" value="P:positive regulation of macromolecule biosynthetic process"/>
    <property type="evidence" value="ECO:0007669"/>
    <property type="project" value="UniProtKB-ARBA"/>
</dbReference>
<dbReference type="GO" id="GO:0000977">
    <property type="term" value="F:RNA polymerase II transcription regulatory region sequence-specific DNA binding"/>
    <property type="evidence" value="ECO:0007669"/>
    <property type="project" value="TreeGrafter"/>
</dbReference>
<keyword evidence="4" id="KW-0804">Transcription</keyword>
<dbReference type="AlphaFoldDB" id="A0AA36DCV6"/>
<feature type="non-terminal residue" evidence="7">
    <location>
        <position position="150"/>
    </location>
</feature>
<dbReference type="GO" id="GO:0071456">
    <property type="term" value="P:cellular response to hypoxia"/>
    <property type="evidence" value="ECO:0007669"/>
    <property type="project" value="TreeGrafter"/>
</dbReference>
<organism evidence="7 8">
    <name type="scientific">Mesorhabditis spiculigera</name>
    <dbReference type="NCBI Taxonomy" id="96644"/>
    <lineage>
        <taxon>Eukaryota</taxon>
        <taxon>Metazoa</taxon>
        <taxon>Ecdysozoa</taxon>
        <taxon>Nematoda</taxon>
        <taxon>Chromadorea</taxon>
        <taxon>Rhabditida</taxon>
        <taxon>Rhabditina</taxon>
        <taxon>Rhabditomorpha</taxon>
        <taxon>Rhabditoidea</taxon>
        <taxon>Rhabditidae</taxon>
        <taxon>Mesorhabditinae</taxon>
        <taxon>Mesorhabditis</taxon>
    </lineage>
</organism>
<keyword evidence="2" id="KW-0677">Repeat</keyword>
<comment type="caution">
    <text evidence="7">The sequence shown here is derived from an EMBL/GenBank/DDBJ whole genome shotgun (WGS) entry which is preliminary data.</text>
</comment>
<evidence type="ECO:0000256" key="5">
    <source>
        <dbReference type="ARBA" id="ARBA00023242"/>
    </source>
</evidence>
<feature type="domain" description="PAS" evidence="6">
    <location>
        <begin position="9"/>
        <end position="44"/>
    </location>
</feature>
<dbReference type="PANTHER" id="PTHR23043:SF17">
    <property type="entry name" value="PROTEIN SIMILAR"/>
    <property type="match status" value="1"/>
</dbReference>
<dbReference type="Gene3D" id="3.30.450.20">
    <property type="entry name" value="PAS domain"/>
    <property type="match status" value="1"/>
</dbReference>
<dbReference type="GO" id="GO:0000981">
    <property type="term" value="F:DNA-binding transcription factor activity, RNA polymerase II-specific"/>
    <property type="evidence" value="ECO:0007669"/>
    <property type="project" value="TreeGrafter"/>
</dbReference>
<proteinExistence type="predicted"/>
<keyword evidence="5" id="KW-0539">Nucleus</keyword>
<evidence type="ECO:0000256" key="2">
    <source>
        <dbReference type="ARBA" id="ARBA00022737"/>
    </source>
</evidence>
<dbReference type="InterPro" id="IPR000014">
    <property type="entry name" value="PAS"/>
</dbReference>
<evidence type="ECO:0000259" key="6">
    <source>
        <dbReference type="PROSITE" id="PS50112"/>
    </source>
</evidence>
<evidence type="ECO:0000313" key="8">
    <source>
        <dbReference type="Proteomes" id="UP001177023"/>
    </source>
</evidence>
<dbReference type="InterPro" id="IPR013767">
    <property type="entry name" value="PAS_fold"/>
</dbReference>
<evidence type="ECO:0000256" key="3">
    <source>
        <dbReference type="ARBA" id="ARBA00023015"/>
    </source>
</evidence>
<protein>
    <recommendedName>
        <fullName evidence="6">PAS domain-containing protein</fullName>
    </recommendedName>
</protein>
<dbReference type="SUPFAM" id="SSF55785">
    <property type="entry name" value="PYP-like sensor domain (PAS domain)"/>
    <property type="match status" value="1"/>
</dbReference>
<dbReference type="PANTHER" id="PTHR23043">
    <property type="entry name" value="HYPOXIA-INDUCIBLE FACTOR 1 ALPHA"/>
    <property type="match status" value="1"/>
</dbReference>
<dbReference type="InterPro" id="IPR035965">
    <property type="entry name" value="PAS-like_dom_sf"/>
</dbReference>
<dbReference type="GO" id="GO:0005634">
    <property type="term" value="C:nucleus"/>
    <property type="evidence" value="ECO:0007669"/>
    <property type="project" value="UniProtKB-SubCell"/>
</dbReference>
<keyword evidence="8" id="KW-1185">Reference proteome</keyword>